<dbReference type="InterPro" id="IPR056423">
    <property type="entry name" value="BACK_BPM_SPOP"/>
</dbReference>
<feature type="domain" description="BTB" evidence="3">
    <location>
        <begin position="171"/>
        <end position="238"/>
    </location>
</feature>
<dbReference type="Pfam" id="PF00651">
    <property type="entry name" value="BTB"/>
    <property type="match status" value="1"/>
</dbReference>
<dbReference type="PANTHER" id="PTHR26379:SF507">
    <property type="entry name" value="BTB DOMAIN-CONTAINING PROTEIN"/>
    <property type="match status" value="1"/>
</dbReference>
<dbReference type="GeneID" id="123162347"/>
<dbReference type="Proteomes" id="UP000019116">
    <property type="component" value="Chromosome 7B"/>
</dbReference>
<dbReference type="SMART" id="SM00225">
    <property type="entry name" value="BTB"/>
    <property type="match status" value="1"/>
</dbReference>
<dbReference type="Gramene" id="TraesCS7B03G1005700.1">
    <property type="protein sequence ID" value="TraesCS7B03G1005700.1.CDS"/>
    <property type="gene ID" value="TraesCS7B03G1005700"/>
</dbReference>
<dbReference type="SUPFAM" id="SSF54695">
    <property type="entry name" value="POZ domain"/>
    <property type="match status" value="1"/>
</dbReference>
<dbReference type="SMR" id="A0A3B6SSK7"/>
<dbReference type="Gene3D" id="1.25.40.420">
    <property type="match status" value="1"/>
</dbReference>
<dbReference type="InterPro" id="IPR002083">
    <property type="entry name" value="MATH/TRAF_dom"/>
</dbReference>
<comment type="pathway">
    <text evidence="1">Protein modification; protein ubiquitination.</text>
</comment>
<dbReference type="Gene3D" id="2.60.210.10">
    <property type="entry name" value="Apoptosis, Tumor Necrosis Factor Receptor Associated Protein 2, Chain A"/>
    <property type="match status" value="1"/>
</dbReference>
<evidence type="ECO:0000259" key="3">
    <source>
        <dbReference type="PROSITE" id="PS50097"/>
    </source>
</evidence>
<sequence length="375" mass="41599">MENACTSLNQVARSVRLLKIDGFSLTAGMGGDYCLKSIWTVDGYELEVLIYPGTTWVALKLVFLSEARTQWGVRANMACQLVDLSRELEPYHEYGVSETFYHPQHFGALVFMDRNKIPSGYIKDDMLTLRCTITVLKELPAPTIPAEEVIAQPSTNLHRHLGELLQSEMGADVTFLVCDESFAAHKCIPAARSPVFKAQFFGDMKETCSARVEIKDMEVAAFRAMLHFIYTDTMPEFDRPLEEVTTMAQHLLVAADMYGLERLKLICEIKLSIGITVDTAATTLALAEQHNCSKLKAKCVGFIVSTPAILEAVLATDGYKHLETSCPLILTELLKSVHGLARTFFPVLLRLKSSFSIKGKFSVCFDALSRLGPLG</sequence>
<comment type="similarity">
    <text evidence="2">Belongs to the Tdpoz family.</text>
</comment>
<dbReference type="SUPFAM" id="SSF49599">
    <property type="entry name" value="TRAF domain-like"/>
    <property type="match status" value="1"/>
</dbReference>
<evidence type="ECO:0000256" key="1">
    <source>
        <dbReference type="ARBA" id="ARBA00004906"/>
    </source>
</evidence>
<dbReference type="Gene3D" id="3.30.710.10">
    <property type="entry name" value="Potassium Channel Kv1.1, Chain A"/>
    <property type="match status" value="1"/>
</dbReference>
<accession>A0A3B6SSK7</accession>
<dbReference type="PROSITE" id="PS50097">
    <property type="entry name" value="BTB"/>
    <property type="match status" value="1"/>
</dbReference>
<gene>
    <name evidence="4" type="primary">LOC123162347</name>
</gene>
<dbReference type="AlphaFoldDB" id="A0A3B6SSK7"/>
<dbReference type="CDD" id="cd18280">
    <property type="entry name" value="BTB_POZ_BPM_plant"/>
    <property type="match status" value="1"/>
</dbReference>
<dbReference type="InterPro" id="IPR011333">
    <property type="entry name" value="SKP1/BTB/POZ_sf"/>
</dbReference>
<organism evidence="4">
    <name type="scientific">Triticum aestivum</name>
    <name type="common">Wheat</name>
    <dbReference type="NCBI Taxonomy" id="4565"/>
    <lineage>
        <taxon>Eukaryota</taxon>
        <taxon>Viridiplantae</taxon>
        <taxon>Streptophyta</taxon>
        <taxon>Embryophyta</taxon>
        <taxon>Tracheophyta</taxon>
        <taxon>Spermatophyta</taxon>
        <taxon>Magnoliopsida</taxon>
        <taxon>Liliopsida</taxon>
        <taxon>Poales</taxon>
        <taxon>Poaceae</taxon>
        <taxon>BOP clade</taxon>
        <taxon>Pooideae</taxon>
        <taxon>Triticodae</taxon>
        <taxon>Triticeae</taxon>
        <taxon>Triticinae</taxon>
        <taxon>Triticum</taxon>
    </lineage>
</organism>
<dbReference type="PANTHER" id="PTHR26379">
    <property type="entry name" value="BTB/POZ AND MATH DOMAIN-CONTAINING PROTEIN 1"/>
    <property type="match status" value="1"/>
</dbReference>
<dbReference type="InterPro" id="IPR008974">
    <property type="entry name" value="TRAF-like"/>
</dbReference>
<dbReference type="InterPro" id="IPR000210">
    <property type="entry name" value="BTB/POZ_dom"/>
</dbReference>
<reference evidence="4" key="1">
    <citation type="submission" date="2018-08" db="EMBL/GenBank/DDBJ databases">
        <authorList>
            <person name="Rossello M."/>
        </authorList>
    </citation>
    <scope>NUCLEOTIDE SEQUENCE [LARGE SCALE GENOMIC DNA]</scope>
    <source>
        <strain evidence="4">cv. Chinese Spring</strain>
    </source>
</reference>
<dbReference type="GO" id="GO:0016567">
    <property type="term" value="P:protein ubiquitination"/>
    <property type="evidence" value="ECO:0007669"/>
    <property type="project" value="InterPro"/>
</dbReference>
<dbReference type="Pfam" id="PF24570">
    <property type="entry name" value="BACK_BPM_SPOP"/>
    <property type="match status" value="1"/>
</dbReference>
<evidence type="ECO:0000256" key="2">
    <source>
        <dbReference type="ARBA" id="ARBA00010846"/>
    </source>
</evidence>
<name>A0A3B6SSK7_WHEAT</name>
<dbReference type="EnsemblPlants" id="TraesCS7B02G373900.1">
    <property type="protein sequence ID" value="TraesCS7B02G373900.1"/>
    <property type="gene ID" value="TraesCS7B02G373900"/>
</dbReference>
<reference evidence="4" key="2">
    <citation type="submission" date="2018-10" db="UniProtKB">
        <authorList>
            <consortium name="EnsemblPlants"/>
        </authorList>
    </citation>
    <scope>IDENTIFICATION</scope>
</reference>
<keyword evidence="5" id="KW-1185">Reference proteome</keyword>
<dbReference type="RefSeq" id="XP_044436078.1">
    <property type="nucleotide sequence ID" value="XM_044580143.1"/>
</dbReference>
<proteinExistence type="inferred from homology"/>
<dbReference type="OrthoDB" id="6359816at2759"/>
<evidence type="ECO:0000313" key="4">
    <source>
        <dbReference type="EnsemblPlants" id="TraesCS7B02G373900.1"/>
    </source>
</evidence>
<evidence type="ECO:0000313" key="5">
    <source>
        <dbReference type="Proteomes" id="UP000019116"/>
    </source>
</evidence>
<protein>
    <recommendedName>
        <fullName evidence="3">BTB domain-containing protein</fullName>
    </recommendedName>
</protein>
<dbReference type="InterPro" id="IPR045005">
    <property type="entry name" value="BPM1-6"/>
</dbReference>
<dbReference type="Pfam" id="PF22486">
    <property type="entry name" value="MATH_2"/>
    <property type="match status" value="1"/>
</dbReference>
<dbReference type="Gramene" id="TraesCS7B02G373900.1">
    <property type="protein sequence ID" value="TraesCS7B02G373900.1"/>
    <property type="gene ID" value="TraesCS7B02G373900"/>
</dbReference>